<organism evidence="5 6">
    <name type="scientific">Magallana gigas</name>
    <name type="common">Pacific oyster</name>
    <name type="synonym">Crassostrea gigas</name>
    <dbReference type="NCBI Taxonomy" id="29159"/>
    <lineage>
        <taxon>Eukaryota</taxon>
        <taxon>Metazoa</taxon>
        <taxon>Spiralia</taxon>
        <taxon>Lophotrochozoa</taxon>
        <taxon>Mollusca</taxon>
        <taxon>Bivalvia</taxon>
        <taxon>Autobranchia</taxon>
        <taxon>Pteriomorphia</taxon>
        <taxon>Ostreida</taxon>
        <taxon>Ostreoidea</taxon>
        <taxon>Ostreidae</taxon>
        <taxon>Magallana</taxon>
    </lineage>
</organism>
<evidence type="ECO:0000259" key="3">
    <source>
        <dbReference type="PROSITE" id="PS50186"/>
    </source>
</evidence>
<dbReference type="SUPFAM" id="SSF46785">
    <property type="entry name" value="Winged helix' DNA-binding domain"/>
    <property type="match status" value="1"/>
</dbReference>
<feature type="compositionally biased region" description="Basic and acidic residues" evidence="2">
    <location>
        <begin position="1616"/>
        <end position="1628"/>
    </location>
</feature>
<dbReference type="PROSITE" id="PS51444">
    <property type="entry name" value="FH2"/>
    <property type="match status" value="1"/>
</dbReference>
<feature type="region of interest" description="Disordered" evidence="2">
    <location>
        <begin position="1137"/>
        <end position="1284"/>
    </location>
</feature>
<feature type="domain" description="FH2" evidence="4">
    <location>
        <begin position="450"/>
        <end position="867"/>
    </location>
</feature>
<dbReference type="EnsemblMetazoa" id="G20236.1">
    <property type="protein sequence ID" value="G20236.1:cds"/>
    <property type="gene ID" value="G20236"/>
</dbReference>
<feature type="compositionally biased region" description="Basic and acidic residues" evidence="2">
    <location>
        <begin position="1222"/>
        <end position="1237"/>
    </location>
</feature>
<feature type="compositionally biased region" description="Polar residues" evidence="2">
    <location>
        <begin position="1142"/>
        <end position="1156"/>
    </location>
</feature>
<feature type="compositionally biased region" description="Polar residues" evidence="2">
    <location>
        <begin position="1652"/>
        <end position="1670"/>
    </location>
</feature>
<evidence type="ECO:0000256" key="1">
    <source>
        <dbReference type="ARBA" id="ARBA00005271"/>
    </source>
</evidence>
<feature type="compositionally biased region" description="Polar residues" evidence="2">
    <location>
        <begin position="195"/>
        <end position="216"/>
    </location>
</feature>
<protein>
    <recommendedName>
        <fullName evidence="7">Formin-2</fullName>
    </recommendedName>
</protein>
<name>A0A8W8JRZ3_MAGGI</name>
<comment type="similarity">
    <text evidence="1">Belongs to the formin homology family. Cappuccino subfamily.</text>
</comment>
<dbReference type="InterPro" id="IPR036388">
    <property type="entry name" value="WH-like_DNA-bd_sf"/>
</dbReference>
<dbReference type="PANTHER" id="PTHR45920:SF7">
    <property type="entry name" value="FORMIN-G"/>
    <property type="match status" value="1"/>
</dbReference>
<dbReference type="GO" id="GO:0051015">
    <property type="term" value="F:actin filament binding"/>
    <property type="evidence" value="ECO:0007669"/>
    <property type="project" value="TreeGrafter"/>
</dbReference>
<evidence type="ECO:0000256" key="2">
    <source>
        <dbReference type="SAM" id="MobiDB-lite"/>
    </source>
</evidence>
<feature type="region of interest" description="Disordered" evidence="2">
    <location>
        <begin position="419"/>
        <end position="448"/>
    </location>
</feature>
<feature type="compositionally biased region" description="Basic and acidic residues" evidence="2">
    <location>
        <begin position="1336"/>
        <end position="1348"/>
    </location>
</feature>
<feature type="compositionally biased region" description="Polar residues" evidence="2">
    <location>
        <begin position="1680"/>
        <end position="1692"/>
    </location>
</feature>
<feature type="compositionally biased region" description="Basic and acidic residues" evidence="2">
    <location>
        <begin position="59"/>
        <end position="75"/>
    </location>
</feature>
<feature type="region of interest" description="Disordered" evidence="2">
    <location>
        <begin position="195"/>
        <end position="217"/>
    </location>
</feature>
<proteinExistence type="inferred from homology"/>
<dbReference type="Gene3D" id="1.10.10.10">
    <property type="entry name" value="Winged helix-like DNA-binding domain superfamily/Winged helix DNA-binding domain"/>
    <property type="match status" value="1"/>
</dbReference>
<feature type="region of interest" description="Disordered" evidence="2">
    <location>
        <begin position="890"/>
        <end position="1100"/>
    </location>
</feature>
<feature type="compositionally biased region" description="Low complexity" evidence="2">
    <location>
        <begin position="1639"/>
        <end position="1651"/>
    </location>
</feature>
<dbReference type="InterPro" id="IPR042201">
    <property type="entry name" value="FH2_Formin_sf"/>
</dbReference>
<dbReference type="InterPro" id="IPR000591">
    <property type="entry name" value="DEP_dom"/>
</dbReference>
<dbReference type="SUPFAM" id="SSF101447">
    <property type="entry name" value="Formin homology 2 domain (FH2 domain)"/>
    <property type="match status" value="1"/>
</dbReference>
<feature type="domain" description="DEP" evidence="3">
    <location>
        <begin position="126"/>
        <end position="183"/>
    </location>
</feature>
<feature type="compositionally biased region" description="Polar residues" evidence="2">
    <location>
        <begin position="1265"/>
        <end position="1282"/>
    </location>
</feature>
<feature type="region of interest" description="Disordered" evidence="2">
    <location>
        <begin position="1317"/>
        <end position="1439"/>
    </location>
</feature>
<dbReference type="GO" id="GO:0005737">
    <property type="term" value="C:cytoplasm"/>
    <property type="evidence" value="ECO:0007669"/>
    <property type="project" value="UniProtKB-ARBA"/>
</dbReference>
<sequence>MYSRKELSGLSRVSGQPTYRNVQQLAQEYRRMTSSRDNVSSSRGVRDPHASVESGTQFVHDKGPPKHAEPKEIRDATSPSKTYRQRHQGDDLYENARFYRKQAIYNWINSSEQAFERPTPGRTSGTFKGSSLVTTLIVQNPVRFKTRTAALQFAQDLFRKGTIKSIHGARFFEDSELLYVWQDENQHLDKHYRSMTSSEPTSSINRNNNADTVSSEAETKQKSLINDFFKDLEEDFPDTKNTPDVDRSGHYASLTPWAIQRASTASSDSSADTISHSYSKYKNTTSRTSAPFSMATTRDHEAIPEETSIERAEGHSLEMELDRSFQRMGEPSATRRWPDSQYCYSDNEKQLIEEMKRMKRDHTEIVKSYEDRVSKLMTKMGELRSIAEMLENSGTKPNSCGVFQKSSLLNLIDTKLDQERRQPESTLTYSLELPPPLPPRPGRGNVVYPNKPLVRPTVRMKALDWNRIILQRPGDEPDRTPTTSTIWHSMLEPKIDNEEVERLFRQQDGTTSNGVSLYSDVIAQRGKTKHQLVTILEREKSGRLAFTMKALPHPVSRLTHAITSLEVSPINTDRFAELMELFGAGSDVDKINAYVKRKGPGNLDHPEYLLYELSKMEHFRERVDFLRFRYRAQWQLFEMDQQLRELHTACDEITNSLSLKNLLETLLAVGNYLNGSSQNGQADGFSINILNKLKDIKDIDDKGNLLEFIMKMYCQFYEVEIDIGCPTRFRLPEPSNMRHAAQVSFDSIHESLASLHAEFRSFQDKTLEKLTKAESSSSINNFRTVAEHFFSSAQEVMTDADTHLRETKEVFEKTKLYFMYDNPQCPPQDFFQIWAVFLHDCKYYWKLAHRKISKDRFEFEFKYKGQMSVNSAHGYDSFRASMLRRLTTLHRSVPDGPPSGNQNLKPQQPNTWADSVDAKTPQETPDKASLSQKKPDLDITSSSSPKLLTSEPPASLHKPQPLMNGHQEPSHLQGSSNYENHEDIEKMVPGPQQDVPVDPIDERPPMPLPDAGDQKLLDKQGPFSIKTWLKREPGRPQRGNDNKPLCDGRTLETPEQQAKRPSSTTFSKLRSNFVQKITGSSSGHTPKRPSQLSVHQNSEAPEAFCRPLEVSPSFTPLKITTDFDNIDPYMTSLGRDDRQHLDTSSSSIRHYPFTSSADRRTFDHRVPTARRGRHPGRDGSDVSTEYAGLYHTPPFSTTASVDRDGYASPNVIGPFTKSDINNNEKHNNVEADSDRNRGVPVLSRAPLTHSDHHNISFQSRDNDSVKPNSGSAPSYKSKSNPRQVRLDVSSAMKYQSEMGSQQLTEMTPSDLSHTDLKVPMREHRPPPPVDNSPAQRDTKKESSWRKELSALYSESPTSKPSEEKPVKITLGRAHQRQQKAAQQQQRKYQQQNNLKPVTASVGSNAIKRDVPPQKPPRTPQMQRSHCHMDLSQTTDDPEKPIIPERLRGQQHHAITSLINRFEKNTPSNDATSVNRNLNKTKNFVPSSIPIHENKQIGNNEEDPPPLPPRLDYPYSEGKAQYNSHSNESTLVKTPVNSGGQLDSKQSQSVPNYLHSKFSNCYDVHKSDASNAPVPKPIHSRESTGLSDIDGYTDQLRKAASSSVFDRYKHHKTPTQSDKDAKSNVETARRNLNHVYDRQSGSNSNYSLQSSNTHQPLTSYGSHAPSIQTNTPQHAKLNQNHVTLSPSPYNSQRNPRREESATAVIKPTVMQGAVMDF</sequence>
<feature type="region of interest" description="Disordered" evidence="2">
    <location>
        <begin position="1567"/>
        <end position="1589"/>
    </location>
</feature>
<feature type="region of interest" description="Disordered" evidence="2">
    <location>
        <begin position="1680"/>
        <end position="1699"/>
    </location>
</feature>
<feature type="compositionally biased region" description="Polar residues" evidence="2">
    <location>
        <begin position="1520"/>
        <end position="1548"/>
    </location>
</feature>
<feature type="region of interest" description="Disordered" evidence="2">
    <location>
        <begin position="1480"/>
        <end position="1548"/>
    </location>
</feature>
<dbReference type="GO" id="GO:0030866">
    <property type="term" value="P:cortical actin cytoskeleton organization"/>
    <property type="evidence" value="ECO:0007669"/>
    <property type="project" value="TreeGrafter"/>
</dbReference>
<evidence type="ECO:0000313" key="6">
    <source>
        <dbReference type="Proteomes" id="UP000005408"/>
    </source>
</evidence>
<feature type="compositionally biased region" description="Polar residues" evidence="2">
    <location>
        <begin position="11"/>
        <end position="20"/>
    </location>
</feature>
<feature type="compositionally biased region" description="Basic and acidic residues" evidence="2">
    <location>
        <begin position="1157"/>
        <end position="1166"/>
    </location>
</feature>
<feature type="compositionally biased region" description="Low complexity" evidence="2">
    <location>
        <begin position="988"/>
        <end position="998"/>
    </location>
</feature>
<dbReference type="PANTHER" id="PTHR45920">
    <property type="entry name" value="FORMIN HOMOLOGY 2 DOMAIN CONTAINING, ISOFORM I"/>
    <property type="match status" value="1"/>
</dbReference>
<dbReference type="PROSITE" id="PS50186">
    <property type="entry name" value="DEP"/>
    <property type="match status" value="1"/>
</dbReference>
<feature type="compositionally biased region" description="Polar residues" evidence="2">
    <location>
        <begin position="1392"/>
        <end position="1403"/>
    </location>
</feature>
<dbReference type="InterPro" id="IPR015425">
    <property type="entry name" value="FH2_Formin"/>
</dbReference>
<feature type="compositionally biased region" description="Polar residues" evidence="2">
    <location>
        <begin position="1053"/>
        <end position="1099"/>
    </location>
</feature>
<feature type="compositionally biased region" description="Low complexity" evidence="2">
    <location>
        <begin position="1378"/>
        <end position="1391"/>
    </location>
</feature>
<feature type="region of interest" description="Disordered" evidence="2">
    <location>
        <begin position="1602"/>
        <end position="1670"/>
    </location>
</feature>
<keyword evidence="6" id="KW-1185">Reference proteome</keyword>
<feature type="compositionally biased region" description="Basic and acidic residues" evidence="2">
    <location>
        <begin position="1029"/>
        <end position="1052"/>
    </location>
</feature>
<dbReference type="Pfam" id="PF02181">
    <property type="entry name" value="FH2"/>
    <property type="match status" value="1"/>
</dbReference>
<accession>A0A8W8JRZ3</accession>
<dbReference type="Proteomes" id="UP000005408">
    <property type="component" value="Unassembled WGS sequence"/>
</dbReference>
<feature type="compositionally biased region" description="Basic and acidic residues" evidence="2">
    <location>
        <begin position="1249"/>
        <end position="1264"/>
    </location>
</feature>
<evidence type="ECO:0008006" key="7">
    <source>
        <dbReference type="Google" id="ProtNLM"/>
    </source>
</evidence>
<feature type="compositionally biased region" description="Polar residues" evidence="2">
    <location>
        <begin position="899"/>
        <end position="913"/>
    </location>
</feature>
<dbReference type="SMART" id="SM00498">
    <property type="entry name" value="FH2"/>
    <property type="match status" value="1"/>
</dbReference>
<dbReference type="InterPro" id="IPR036390">
    <property type="entry name" value="WH_DNA-bd_sf"/>
</dbReference>
<evidence type="ECO:0000313" key="5">
    <source>
        <dbReference type="EnsemblMetazoa" id="G20236.1:cds"/>
    </source>
</evidence>
<evidence type="ECO:0000259" key="4">
    <source>
        <dbReference type="PROSITE" id="PS51444"/>
    </source>
</evidence>
<feature type="region of interest" description="Disordered" evidence="2">
    <location>
        <begin position="29"/>
        <end position="89"/>
    </location>
</feature>
<reference evidence="5" key="1">
    <citation type="submission" date="2022-08" db="UniProtKB">
        <authorList>
            <consortium name="EnsemblMetazoa"/>
        </authorList>
    </citation>
    <scope>IDENTIFICATION</scope>
    <source>
        <strain evidence="5">05x7-T-G4-1.051#20</strain>
    </source>
</reference>
<dbReference type="GO" id="GO:0005856">
    <property type="term" value="C:cytoskeleton"/>
    <property type="evidence" value="ECO:0007669"/>
    <property type="project" value="TreeGrafter"/>
</dbReference>
<dbReference type="GO" id="GO:0035556">
    <property type="term" value="P:intracellular signal transduction"/>
    <property type="evidence" value="ECO:0007669"/>
    <property type="project" value="InterPro"/>
</dbReference>
<dbReference type="Gene3D" id="1.20.58.2220">
    <property type="entry name" value="Formin, FH2 domain"/>
    <property type="match status" value="1"/>
</dbReference>
<feature type="region of interest" description="Disordered" evidence="2">
    <location>
        <begin position="1"/>
        <end position="20"/>
    </location>
</feature>